<reference evidence="1" key="1">
    <citation type="submission" date="2025-08" db="UniProtKB">
        <authorList>
            <consortium name="Ensembl"/>
        </authorList>
    </citation>
    <scope>IDENTIFICATION</scope>
</reference>
<dbReference type="Proteomes" id="UP000694557">
    <property type="component" value="Unassembled WGS sequence"/>
</dbReference>
<reference evidence="1" key="2">
    <citation type="submission" date="2025-09" db="UniProtKB">
        <authorList>
            <consortium name="Ensembl"/>
        </authorList>
    </citation>
    <scope>IDENTIFICATION</scope>
</reference>
<evidence type="ECO:0000313" key="1">
    <source>
        <dbReference type="Ensembl" id="ENSOKIP00005092990.1"/>
    </source>
</evidence>
<proteinExistence type="predicted"/>
<keyword evidence="2" id="KW-1185">Reference proteome</keyword>
<evidence type="ECO:0000313" key="2">
    <source>
        <dbReference type="Proteomes" id="UP000694557"/>
    </source>
</evidence>
<dbReference type="GeneTree" id="ENSGT00940000177189"/>
<protein>
    <submittedName>
        <fullName evidence="1">Uncharacterized protein</fullName>
    </submittedName>
</protein>
<name>A0A8C7JTI3_ONCKI</name>
<dbReference type="AlphaFoldDB" id="A0A8C7JTI3"/>
<sequence>MSKRLSRTAKSSKTRKTLTLTPKFRAEQYPKDYYESGDKLFCKVCQHTIDWTRKNTCDDHLKSKAHVKNKEKHCVSQSIPLQTTISSASSSADSRRECIQDFAAVYGRFKCEALQTGRSIQGGSERRDAQQCPCTLSLSCHQSGG</sequence>
<dbReference type="Ensembl" id="ENSOKIT00005099340.1">
    <property type="protein sequence ID" value="ENSOKIP00005092990.1"/>
    <property type="gene ID" value="ENSOKIG00005040515.1"/>
</dbReference>
<accession>A0A8C7JTI3</accession>
<organism evidence="1 2">
    <name type="scientific">Oncorhynchus kisutch</name>
    <name type="common">Coho salmon</name>
    <name type="synonym">Salmo kisutch</name>
    <dbReference type="NCBI Taxonomy" id="8019"/>
    <lineage>
        <taxon>Eukaryota</taxon>
        <taxon>Metazoa</taxon>
        <taxon>Chordata</taxon>
        <taxon>Craniata</taxon>
        <taxon>Vertebrata</taxon>
        <taxon>Euteleostomi</taxon>
        <taxon>Actinopterygii</taxon>
        <taxon>Neopterygii</taxon>
        <taxon>Teleostei</taxon>
        <taxon>Protacanthopterygii</taxon>
        <taxon>Salmoniformes</taxon>
        <taxon>Salmonidae</taxon>
        <taxon>Salmoninae</taxon>
        <taxon>Oncorhynchus</taxon>
    </lineage>
</organism>